<dbReference type="AlphaFoldDB" id="A0A8S3TRN1"/>
<proteinExistence type="predicted"/>
<gene>
    <name evidence="1" type="ORF">MEDL_46542</name>
</gene>
<dbReference type="OrthoDB" id="6118359at2759"/>
<dbReference type="EMBL" id="CAJPWZ010002220">
    <property type="protein sequence ID" value="CAG2233890.1"/>
    <property type="molecule type" value="Genomic_DNA"/>
</dbReference>
<keyword evidence="2" id="KW-1185">Reference proteome</keyword>
<reference evidence="1" key="1">
    <citation type="submission" date="2021-03" db="EMBL/GenBank/DDBJ databases">
        <authorList>
            <person name="Bekaert M."/>
        </authorList>
    </citation>
    <scope>NUCLEOTIDE SEQUENCE</scope>
</reference>
<comment type="caution">
    <text evidence="1">The sequence shown here is derived from an EMBL/GenBank/DDBJ whole genome shotgun (WGS) entry which is preliminary data.</text>
</comment>
<evidence type="ECO:0008006" key="3">
    <source>
        <dbReference type="Google" id="ProtNLM"/>
    </source>
</evidence>
<evidence type="ECO:0000313" key="1">
    <source>
        <dbReference type="EMBL" id="CAG2233890.1"/>
    </source>
</evidence>
<organism evidence="1 2">
    <name type="scientific">Mytilus edulis</name>
    <name type="common">Blue mussel</name>
    <dbReference type="NCBI Taxonomy" id="6550"/>
    <lineage>
        <taxon>Eukaryota</taxon>
        <taxon>Metazoa</taxon>
        <taxon>Spiralia</taxon>
        <taxon>Lophotrochozoa</taxon>
        <taxon>Mollusca</taxon>
        <taxon>Bivalvia</taxon>
        <taxon>Autobranchia</taxon>
        <taxon>Pteriomorphia</taxon>
        <taxon>Mytilida</taxon>
        <taxon>Mytiloidea</taxon>
        <taxon>Mytilidae</taxon>
        <taxon>Mytilinae</taxon>
        <taxon>Mytilus</taxon>
    </lineage>
</organism>
<protein>
    <recommendedName>
        <fullName evidence="3">Replication factor A C-terminal domain-containing protein</fullName>
    </recommendedName>
</protein>
<sequence length="171" mass="19446">MTICLTIQKKYLSVGTLTVEVFVTEDELFEVSSDEEVNDDAAHISLAVGTVEAVVEVDPYLACPIASCNNVKMVTVKGEDDIYRMNCKKCHGTFRASSCNKYTRAVMLLKTDSELKKVVMFSPQIQKMFVSRGFDCTILFERIDMIKFFLTILPVEIKYRLVNNTVRELVY</sequence>
<evidence type="ECO:0000313" key="2">
    <source>
        <dbReference type="Proteomes" id="UP000683360"/>
    </source>
</evidence>
<name>A0A8S3TRN1_MYTED</name>
<accession>A0A8S3TRN1</accession>
<dbReference type="Proteomes" id="UP000683360">
    <property type="component" value="Unassembled WGS sequence"/>
</dbReference>